<sequence length="188" mass="21706">MKIISLGWGVQSFALAAMSALRVLPPVDAAVHADTGHERRETYEFAKRWTPWLEGRGVRVVTVNAGAVRYQPLDRTTGQTHLPCYTLADADKSRGQLRRSCTQRWKIAPQRRWIREQGINPRATQSGQVKQWFGITLDEVERMRISDVLYIENVYPLIEMLDRPWTRGMALRWLRDNNLEIPVKSSCM</sequence>
<dbReference type="AlphaFoldDB" id="X1PWE8"/>
<accession>X1PWE8</accession>
<organism evidence="1">
    <name type="scientific">marine sediment metagenome</name>
    <dbReference type="NCBI Taxonomy" id="412755"/>
    <lineage>
        <taxon>unclassified sequences</taxon>
        <taxon>metagenomes</taxon>
        <taxon>ecological metagenomes</taxon>
    </lineage>
</organism>
<dbReference type="EMBL" id="BARV01025324">
    <property type="protein sequence ID" value="GAI43180.1"/>
    <property type="molecule type" value="Genomic_DNA"/>
</dbReference>
<dbReference type="SUPFAM" id="SSF52402">
    <property type="entry name" value="Adenine nucleotide alpha hydrolases-like"/>
    <property type="match status" value="1"/>
</dbReference>
<dbReference type="Gene3D" id="3.40.50.620">
    <property type="entry name" value="HUPs"/>
    <property type="match status" value="1"/>
</dbReference>
<evidence type="ECO:0000313" key="1">
    <source>
        <dbReference type="EMBL" id="GAI43180.1"/>
    </source>
</evidence>
<protein>
    <recommendedName>
        <fullName evidence="2">Phosphoadenosine phosphosulphate reductase domain-containing protein</fullName>
    </recommendedName>
</protein>
<gene>
    <name evidence="1" type="ORF">S06H3_41150</name>
</gene>
<evidence type="ECO:0008006" key="2">
    <source>
        <dbReference type="Google" id="ProtNLM"/>
    </source>
</evidence>
<comment type="caution">
    <text evidence="1">The sequence shown here is derived from an EMBL/GenBank/DDBJ whole genome shotgun (WGS) entry which is preliminary data.</text>
</comment>
<proteinExistence type="predicted"/>
<reference evidence="1" key="1">
    <citation type="journal article" date="2014" name="Front. Microbiol.">
        <title>High frequency of phylogenetically diverse reductive dehalogenase-homologous genes in deep subseafloor sedimentary metagenomes.</title>
        <authorList>
            <person name="Kawai M."/>
            <person name="Futagami T."/>
            <person name="Toyoda A."/>
            <person name="Takaki Y."/>
            <person name="Nishi S."/>
            <person name="Hori S."/>
            <person name="Arai W."/>
            <person name="Tsubouchi T."/>
            <person name="Morono Y."/>
            <person name="Uchiyama I."/>
            <person name="Ito T."/>
            <person name="Fujiyama A."/>
            <person name="Inagaki F."/>
            <person name="Takami H."/>
        </authorList>
    </citation>
    <scope>NUCLEOTIDE SEQUENCE</scope>
    <source>
        <strain evidence="1">Expedition CK06-06</strain>
    </source>
</reference>
<name>X1PWE8_9ZZZZ</name>
<dbReference type="InterPro" id="IPR014729">
    <property type="entry name" value="Rossmann-like_a/b/a_fold"/>
</dbReference>
<feature type="non-terminal residue" evidence="1">
    <location>
        <position position="188"/>
    </location>
</feature>